<evidence type="ECO:0000313" key="3">
    <source>
        <dbReference type="EMBL" id="AZQ39266.1"/>
    </source>
</evidence>
<dbReference type="SUPFAM" id="SSF52788">
    <property type="entry name" value="Phosphotyrosine protein phosphatases I"/>
    <property type="match status" value="1"/>
</dbReference>
<dbReference type="PANTHER" id="PTHR43428">
    <property type="entry name" value="ARSENATE REDUCTASE"/>
    <property type="match status" value="1"/>
</dbReference>
<organism evidence="3 4">
    <name type="scientific">Streptomyces cyaneochromogenes</name>
    <dbReference type="NCBI Taxonomy" id="2496836"/>
    <lineage>
        <taxon>Bacteria</taxon>
        <taxon>Bacillati</taxon>
        <taxon>Actinomycetota</taxon>
        <taxon>Actinomycetes</taxon>
        <taxon>Kitasatosporales</taxon>
        <taxon>Streptomycetaceae</taxon>
        <taxon>Streptomyces</taxon>
    </lineage>
</organism>
<dbReference type="AlphaFoldDB" id="A0A3Q9EZ09"/>
<dbReference type="InterPro" id="IPR023485">
    <property type="entry name" value="Ptyr_pPase"/>
</dbReference>
<evidence type="ECO:0000259" key="2">
    <source>
        <dbReference type="SMART" id="SM00226"/>
    </source>
</evidence>
<gene>
    <name evidence="3" type="ORF">EJ357_42360</name>
</gene>
<keyword evidence="1" id="KW-0059">Arsenical resistance</keyword>
<reference evidence="3 4" key="1">
    <citation type="journal article" date="2019" name="Int. J. Syst. Evol. Microbiol.">
        <title>Streptomyces cyaneochromogenes sp. nov., a blue pigment-producing actinomycete from manganese-contaminated soil.</title>
        <authorList>
            <person name="Tang X."/>
            <person name="Zhao J."/>
            <person name="Li K."/>
            <person name="Chen Z."/>
            <person name="Sun Y."/>
            <person name="Gao J."/>
        </authorList>
    </citation>
    <scope>NUCLEOTIDE SEQUENCE [LARGE SCALE GENOMIC DNA]</scope>
    <source>
        <strain evidence="3 4">MK-45</strain>
    </source>
</reference>
<dbReference type="CDD" id="cd16345">
    <property type="entry name" value="LMWP_ArsC"/>
    <property type="match status" value="1"/>
</dbReference>
<dbReference type="RefSeq" id="WP_126397372.1">
    <property type="nucleotide sequence ID" value="NZ_CP034539.1"/>
</dbReference>
<protein>
    <submittedName>
        <fullName evidence="3">Arsenate reductase ArsC</fullName>
    </submittedName>
</protein>
<keyword evidence="4" id="KW-1185">Reference proteome</keyword>
<dbReference type="Gene3D" id="3.40.50.2300">
    <property type="match status" value="1"/>
</dbReference>
<dbReference type="EMBL" id="CP034539">
    <property type="protein sequence ID" value="AZQ39266.1"/>
    <property type="molecule type" value="Genomic_DNA"/>
</dbReference>
<dbReference type="OrthoDB" id="9799372at2"/>
<accession>A0A3Q9EZ09</accession>
<dbReference type="Proteomes" id="UP000280298">
    <property type="component" value="Chromosome"/>
</dbReference>
<proteinExistence type="predicted"/>
<dbReference type="GO" id="GO:0046685">
    <property type="term" value="P:response to arsenic-containing substance"/>
    <property type="evidence" value="ECO:0007669"/>
    <property type="project" value="UniProtKB-KW"/>
</dbReference>
<dbReference type="SMART" id="SM00226">
    <property type="entry name" value="LMWPc"/>
    <property type="match status" value="1"/>
</dbReference>
<evidence type="ECO:0000256" key="1">
    <source>
        <dbReference type="ARBA" id="ARBA00022849"/>
    </source>
</evidence>
<name>A0A3Q9EZ09_9ACTN</name>
<sequence>MSEPQSQPSVLFVCAHNAGRSQIAAAFLEELAGDRVQVRSAGPEPGERVNPLVVQAMAEVGIDLSGRTPRQLTEETVGASEVVVTTSGADACATLPGQRHVDWPVEDVAGKDLDGVRAIRDDIRARVQLLADGLTPRPHDR</sequence>
<dbReference type="KEGG" id="scya:EJ357_42360"/>
<dbReference type="Pfam" id="PF01451">
    <property type="entry name" value="LMWPc"/>
    <property type="match status" value="1"/>
</dbReference>
<dbReference type="PANTHER" id="PTHR43428:SF1">
    <property type="entry name" value="ARSENATE REDUCTASE"/>
    <property type="match status" value="1"/>
</dbReference>
<dbReference type="InterPro" id="IPR036196">
    <property type="entry name" value="Ptyr_pPase_sf"/>
</dbReference>
<evidence type="ECO:0000313" key="4">
    <source>
        <dbReference type="Proteomes" id="UP000280298"/>
    </source>
</evidence>
<feature type="domain" description="Phosphotyrosine protein phosphatase I" evidence="2">
    <location>
        <begin position="8"/>
        <end position="133"/>
    </location>
</feature>